<evidence type="ECO:0000313" key="2">
    <source>
        <dbReference type="EMBL" id="RXS97416.1"/>
    </source>
</evidence>
<evidence type="ECO:0000313" key="3">
    <source>
        <dbReference type="Proteomes" id="UP000290253"/>
    </source>
</evidence>
<organism evidence="2 3">
    <name type="scientific">Silvibacterium dinghuense</name>
    <dbReference type="NCBI Taxonomy" id="1560006"/>
    <lineage>
        <taxon>Bacteria</taxon>
        <taxon>Pseudomonadati</taxon>
        <taxon>Acidobacteriota</taxon>
        <taxon>Terriglobia</taxon>
        <taxon>Terriglobales</taxon>
        <taxon>Acidobacteriaceae</taxon>
        <taxon>Silvibacterium</taxon>
    </lineage>
</organism>
<feature type="compositionally biased region" description="Polar residues" evidence="1">
    <location>
        <begin position="1"/>
        <end position="10"/>
    </location>
</feature>
<protein>
    <submittedName>
        <fullName evidence="2">Uncharacterized protein</fullName>
    </submittedName>
</protein>
<comment type="caution">
    <text evidence="2">The sequence shown here is derived from an EMBL/GenBank/DDBJ whole genome shotgun (WGS) entry which is preliminary data.</text>
</comment>
<keyword evidence="3" id="KW-1185">Reference proteome</keyword>
<gene>
    <name evidence="2" type="ORF">ESZ00_05835</name>
</gene>
<dbReference type="EMBL" id="SDMK01000001">
    <property type="protein sequence ID" value="RXS97416.1"/>
    <property type="molecule type" value="Genomic_DNA"/>
</dbReference>
<accession>A0A4Q1SII9</accession>
<evidence type="ECO:0000256" key="1">
    <source>
        <dbReference type="SAM" id="MobiDB-lite"/>
    </source>
</evidence>
<feature type="region of interest" description="Disordered" evidence="1">
    <location>
        <begin position="1"/>
        <end position="30"/>
    </location>
</feature>
<reference evidence="2 3" key="1">
    <citation type="journal article" date="2016" name="Int. J. Syst. Evol. Microbiol.">
        <title>Acidipila dinghuensis sp. nov., an acidobacterium isolated from forest soil.</title>
        <authorList>
            <person name="Jiang Y.W."/>
            <person name="Wang J."/>
            <person name="Chen M.H."/>
            <person name="Lv Y.Y."/>
            <person name="Qiu L.H."/>
        </authorList>
    </citation>
    <scope>NUCLEOTIDE SEQUENCE [LARGE SCALE GENOMIC DNA]</scope>
    <source>
        <strain evidence="2 3">DHOF10</strain>
    </source>
</reference>
<dbReference type="RefSeq" id="WP_129207195.1">
    <property type="nucleotide sequence ID" value="NZ_BMGU01000001.1"/>
</dbReference>
<proteinExistence type="predicted"/>
<sequence>MNAPHSQQDSARPAEMPAEAQHIPHQRRIEELESENRRLLTLVGELLMTNQRLREQFSKNGCGQPVAAR</sequence>
<dbReference type="AlphaFoldDB" id="A0A4Q1SII9"/>
<name>A0A4Q1SII9_9BACT</name>
<dbReference type="Proteomes" id="UP000290253">
    <property type="component" value="Unassembled WGS sequence"/>
</dbReference>